<evidence type="ECO:0000259" key="3">
    <source>
        <dbReference type="Pfam" id="PF06722"/>
    </source>
</evidence>
<feature type="non-terminal residue" evidence="4">
    <location>
        <position position="1"/>
    </location>
</feature>
<dbReference type="FunFam" id="3.40.50.2000:FF:000009">
    <property type="entry name" value="Sterol 3-beta-glucosyltransferase UGT80A2"/>
    <property type="match status" value="1"/>
</dbReference>
<dbReference type="InterPro" id="IPR004276">
    <property type="entry name" value="GlycoTrans_28_N"/>
</dbReference>
<feature type="domain" description="Glycosyltransferase family 28 N-terminal" evidence="2">
    <location>
        <begin position="9"/>
        <end position="152"/>
    </location>
</feature>
<sequence>SSMPPKLKIAMLVVGTRGDVQPFLAVAMRLQEHGHYVRLATHARFRDFVKSAGIDFYPLGGDPLVMVEFLVRNKHIIAAPGDRVILLEQLKAIIDSVPLACTEPDPITGEPFTAQAIIANPPAYGRVHVAEALGASLHIFSPIPGTPTNAFPHLYMQIPLSAGYWLSYIFADLMVWWGIREFVNEFRKKKLNLAPISYFNTDHVSISHLPTAYTWSPLVLPKPNDWGPLVDVVGYCFLDLGSKFIPPEDFVQWIQNGTKPIYFGFGSTLLDEPEKMMDIILEALKNTGQRGIIDRGWGDLGSTHRNIPENVFFVADYPHDWLFPQCSAVVHHGAAGTIATGLRAGCPTAVIPFCGDMFLWGKILHKKGLAPAPIPMSQLSVESLSEAITFMLQPKVKLRSMELGQLIQREDGVGAAVEAFHRHLETDISSPKPSLKKVDPSNPVHWLFTQFLIQQA</sequence>
<dbReference type="CDD" id="cd03784">
    <property type="entry name" value="GT1_Gtf-like"/>
    <property type="match status" value="1"/>
</dbReference>
<dbReference type="InterPro" id="IPR010610">
    <property type="entry name" value="EryCIII-like_C"/>
</dbReference>
<dbReference type="EMBL" id="KI630592">
    <property type="protein sequence ID" value="EYU36838.1"/>
    <property type="molecule type" value="Genomic_DNA"/>
</dbReference>
<dbReference type="InterPro" id="IPR050426">
    <property type="entry name" value="Glycosyltransferase_28"/>
</dbReference>
<dbReference type="AlphaFoldDB" id="A0A022RAS8"/>
<reference evidence="4 5" key="1">
    <citation type="journal article" date="2013" name="Proc. Natl. Acad. Sci. U.S.A.">
        <title>Fine-scale variation in meiotic recombination in Mimulus inferred from population shotgun sequencing.</title>
        <authorList>
            <person name="Hellsten U."/>
            <person name="Wright K.M."/>
            <person name="Jenkins J."/>
            <person name="Shu S."/>
            <person name="Yuan Y."/>
            <person name="Wessler S.R."/>
            <person name="Schmutz J."/>
            <person name="Willis J.H."/>
            <person name="Rokhsar D.S."/>
        </authorList>
    </citation>
    <scope>NUCLEOTIDE SEQUENCE [LARGE SCALE GENOMIC DNA]</scope>
    <source>
        <strain evidence="5">cv. DUN x IM62</strain>
    </source>
</reference>
<proteinExistence type="predicted"/>
<keyword evidence="5" id="KW-1185">Reference proteome</keyword>
<dbReference type="PANTHER" id="PTHR48050">
    <property type="entry name" value="STEROL 3-BETA-GLUCOSYLTRANSFERASE"/>
    <property type="match status" value="1"/>
</dbReference>
<gene>
    <name evidence="4" type="ORF">MIMGU_mgv1a023756mg</name>
</gene>
<dbReference type="GO" id="GO:0016906">
    <property type="term" value="F:sterol 3-beta-glucosyltransferase activity"/>
    <property type="evidence" value="ECO:0007669"/>
    <property type="project" value="UniProtKB-ARBA"/>
</dbReference>
<dbReference type="SUPFAM" id="SSF53756">
    <property type="entry name" value="UDP-Glycosyltransferase/glycogen phosphorylase"/>
    <property type="match status" value="1"/>
</dbReference>
<evidence type="ECO:0000313" key="4">
    <source>
        <dbReference type="EMBL" id="EYU36838.1"/>
    </source>
</evidence>
<dbReference type="eggNOG" id="KOG1192">
    <property type="taxonomic scope" value="Eukaryota"/>
</dbReference>
<dbReference type="Proteomes" id="UP000030748">
    <property type="component" value="Unassembled WGS sequence"/>
</dbReference>
<name>A0A022RAS8_ERYGU</name>
<keyword evidence="1" id="KW-0808">Transferase</keyword>
<dbReference type="PANTHER" id="PTHR48050:SF16">
    <property type="entry name" value="STEROL 3-BETA-GLUCOSYLTRANSFERASE UGT80B1"/>
    <property type="match status" value="1"/>
</dbReference>
<dbReference type="Pfam" id="PF06722">
    <property type="entry name" value="EryCIII-like_C"/>
    <property type="match status" value="1"/>
</dbReference>
<dbReference type="Pfam" id="PF03033">
    <property type="entry name" value="Glyco_transf_28"/>
    <property type="match status" value="1"/>
</dbReference>
<dbReference type="Gene3D" id="3.40.50.2000">
    <property type="entry name" value="Glycogen Phosphorylase B"/>
    <property type="match status" value="2"/>
</dbReference>
<evidence type="ECO:0000313" key="5">
    <source>
        <dbReference type="Proteomes" id="UP000030748"/>
    </source>
</evidence>
<evidence type="ECO:0000259" key="2">
    <source>
        <dbReference type="Pfam" id="PF03033"/>
    </source>
</evidence>
<dbReference type="InterPro" id="IPR002213">
    <property type="entry name" value="UDP_glucos_trans"/>
</dbReference>
<dbReference type="GO" id="GO:0005975">
    <property type="term" value="P:carbohydrate metabolic process"/>
    <property type="evidence" value="ECO:0007669"/>
    <property type="project" value="InterPro"/>
</dbReference>
<protein>
    <submittedName>
        <fullName evidence="4">Uncharacterized protein</fullName>
    </submittedName>
</protein>
<evidence type="ECO:0000256" key="1">
    <source>
        <dbReference type="ARBA" id="ARBA00022679"/>
    </source>
</evidence>
<feature type="domain" description="Erythromycin biosynthesis protein CIII-like C-terminal" evidence="3">
    <location>
        <begin position="303"/>
        <end position="393"/>
    </location>
</feature>
<accession>A0A022RAS8</accession>
<organism evidence="4 5">
    <name type="scientific">Erythranthe guttata</name>
    <name type="common">Yellow monkey flower</name>
    <name type="synonym">Mimulus guttatus</name>
    <dbReference type="NCBI Taxonomy" id="4155"/>
    <lineage>
        <taxon>Eukaryota</taxon>
        <taxon>Viridiplantae</taxon>
        <taxon>Streptophyta</taxon>
        <taxon>Embryophyta</taxon>
        <taxon>Tracheophyta</taxon>
        <taxon>Spermatophyta</taxon>
        <taxon>Magnoliopsida</taxon>
        <taxon>eudicotyledons</taxon>
        <taxon>Gunneridae</taxon>
        <taxon>Pentapetalae</taxon>
        <taxon>asterids</taxon>
        <taxon>lamiids</taxon>
        <taxon>Lamiales</taxon>
        <taxon>Phrymaceae</taxon>
        <taxon>Erythranthe</taxon>
    </lineage>
</organism>